<reference evidence="3" key="1">
    <citation type="journal article" date="2020" name="mSystems">
        <title>Genome- and Community-Level Interaction Insights into Carbon Utilization and Element Cycling Functions of Hydrothermarchaeota in Hydrothermal Sediment.</title>
        <authorList>
            <person name="Zhou Z."/>
            <person name="Liu Y."/>
            <person name="Xu W."/>
            <person name="Pan J."/>
            <person name="Luo Z.H."/>
            <person name="Li M."/>
        </authorList>
    </citation>
    <scope>NUCLEOTIDE SEQUENCE [LARGE SCALE GENOMIC DNA]</scope>
    <source>
        <strain evidence="3">SpSt-222</strain>
    </source>
</reference>
<dbReference type="PANTHER" id="PTHR12227:SF0">
    <property type="entry name" value="GLYCERATE KINASE"/>
    <property type="match status" value="1"/>
</dbReference>
<feature type="domain" description="MOFRL" evidence="1">
    <location>
        <begin position="325"/>
        <end position="429"/>
    </location>
</feature>
<dbReference type="AlphaFoldDB" id="A0A7C1K1U6"/>
<dbReference type="SUPFAM" id="SSF82544">
    <property type="entry name" value="GckA/TtuD-like"/>
    <property type="match status" value="1"/>
</dbReference>
<sequence length="436" mass="45955">MFEPRLKRFVEELFREALSAVDPERLVREAIELRDNAVLVRGIPHRLGRDSRLVVLALGKAAVPMARGALSVLGGRVDRCVVVPKSDGEDYAELELCHVVPGSHPLPDARSLRAGHALLEAVRGLNRNDLVLVLLSGGGSALAEVPRAPLDLDDVLLTTERLLKAGADIWLLNAVRRRLSELKGGGLARAAAPARIINLIVSDVLGSPLPVIASGPTVEPETTTEDIARTLRQLDVWFDLPETVRAILEEPERSSLRLGNVLQSVVLADAAVLARAAVEACRVRGLPAVLCGTRYTGEASQFGRFWATLARSVREERLPWAPPVALVAAGELTVTVRGDGRGGRNTEMALAAALAVAGARDITIASLASDGDDGTSGAAGAVVDTGTVDALRVLGVDARDALHRNDSATALVAVGALVVTGLTGTNVNDLYIAIID</sequence>
<dbReference type="InterPro" id="IPR037035">
    <property type="entry name" value="GK-like_C_sf"/>
</dbReference>
<dbReference type="EMBL" id="DSJL01000011">
    <property type="protein sequence ID" value="HEF66005.1"/>
    <property type="molecule type" value="Genomic_DNA"/>
</dbReference>
<dbReference type="Gene3D" id="3.40.50.10180">
    <property type="entry name" value="Glycerate kinase, MOFRL-like N-terminal domain"/>
    <property type="match status" value="1"/>
</dbReference>
<organism evidence="3">
    <name type="scientific">Thermomicrobium roseum</name>
    <dbReference type="NCBI Taxonomy" id="500"/>
    <lineage>
        <taxon>Bacteria</taxon>
        <taxon>Pseudomonadati</taxon>
        <taxon>Thermomicrobiota</taxon>
        <taxon>Thermomicrobia</taxon>
        <taxon>Thermomicrobiales</taxon>
        <taxon>Thermomicrobiaceae</taxon>
        <taxon>Thermomicrobium</taxon>
    </lineage>
</organism>
<proteinExistence type="predicted"/>
<dbReference type="InterPro" id="IPR007835">
    <property type="entry name" value="MOFRL"/>
</dbReference>
<evidence type="ECO:0000259" key="1">
    <source>
        <dbReference type="Pfam" id="PF05161"/>
    </source>
</evidence>
<dbReference type="InterPro" id="IPR025286">
    <property type="entry name" value="MOFRL_assoc_dom"/>
</dbReference>
<feature type="domain" description="MOFRL-associated" evidence="2">
    <location>
        <begin position="10"/>
        <end position="249"/>
    </location>
</feature>
<evidence type="ECO:0000313" key="3">
    <source>
        <dbReference type="EMBL" id="HEF66005.1"/>
    </source>
</evidence>
<name>A0A7C1K1U6_THERO</name>
<comment type="caution">
    <text evidence="3">The sequence shown here is derived from an EMBL/GenBank/DDBJ whole genome shotgun (WGS) entry which is preliminary data.</text>
</comment>
<dbReference type="Pfam" id="PF13660">
    <property type="entry name" value="DUF4147"/>
    <property type="match status" value="1"/>
</dbReference>
<dbReference type="InterPro" id="IPR038614">
    <property type="entry name" value="GK_N_sf"/>
</dbReference>
<gene>
    <name evidence="3" type="ORF">ENP47_10460</name>
</gene>
<dbReference type="Gene3D" id="3.40.1480.10">
    <property type="entry name" value="MOFRL domain"/>
    <property type="match status" value="1"/>
</dbReference>
<evidence type="ECO:0000259" key="2">
    <source>
        <dbReference type="Pfam" id="PF13660"/>
    </source>
</evidence>
<dbReference type="GO" id="GO:0008887">
    <property type="term" value="F:glycerate kinase activity"/>
    <property type="evidence" value="ECO:0007669"/>
    <property type="project" value="InterPro"/>
</dbReference>
<dbReference type="Pfam" id="PF05161">
    <property type="entry name" value="MOFRL"/>
    <property type="match status" value="1"/>
</dbReference>
<accession>A0A7C1K1U6</accession>
<dbReference type="GO" id="GO:0005737">
    <property type="term" value="C:cytoplasm"/>
    <property type="evidence" value="ECO:0007669"/>
    <property type="project" value="TreeGrafter"/>
</dbReference>
<protein>
    <submittedName>
        <fullName evidence="3">DUF4147 domain-containing protein</fullName>
    </submittedName>
</protein>
<dbReference type="InterPro" id="IPR039760">
    <property type="entry name" value="MOFRL_protein"/>
</dbReference>
<dbReference type="PANTHER" id="PTHR12227">
    <property type="entry name" value="GLYCERATE KINASE"/>
    <property type="match status" value="1"/>
</dbReference>